<sequence length="233" mass="25474">MKHLKDLKDKKIIGCVALVVIFFLASFFIYGQRKNKVFKDEYMKNIFVDEGGLEESVQVNGKVEKNSGIKSESAEVPLKKSEVTVEIKGEVKNPKVYTLPQGSIINDLIDKAGGLTVDANILNINRAKVLKNEDLIVIENIKNVEAIPQGGANGKIEGGGVSAAKVDSNANTININTADLSGLMNIDGIGEKTAQKIIDYREENGGFKSIEDIKNVDRIGDKTFEKMKDKISC</sequence>
<accession>A0A1H0S0V1</accession>
<dbReference type="Pfam" id="PF10531">
    <property type="entry name" value="SLBB"/>
    <property type="match status" value="1"/>
</dbReference>
<keyword evidence="3" id="KW-1185">Reference proteome</keyword>
<gene>
    <name evidence="2" type="ORF">SAMN04488529_104109</name>
</gene>
<dbReference type="Gene3D" id="1.10.150.280">
    <property type="entry name" value="AF1531-like domain"/>
    <property type="match status" value="1"/>
</dbReference>
<dbReference type="AlphaFoldDB" id="A0A1H0S0V1"/>
<feature type="domain" description="Helix-hairpin-helix DNA-binding motif class 1" evidence="1">
    <location>
        <begin position="181"/>
        <end position="200"/>
    </location>
</feature>
<dbReference type="SMART" id="SM00278">
    <property type="entry name" value="HhH1"/>
    <property type="match status" value="2"/>
</dbReference>
<dbReference type="SUPFAM" id="SSF47781">
    <property type="entry name" value="RuvA domain 2-like"/>
    <property type="match status" value="1"/>
</dbReference>
<dbReference type="RefSeq" id="WP_089968574.1">
    <property type="nucleotide sequence ID" value="NZ_FNJM01000004.1"/>
</dbReference>
<dbReference type="NCBIfam" id="TIGR00426">
    <property type="entry name" value="competence protein ComEA helix-hairpin-helix repeat region"/>
    <property type="match status" value="1"/>
</dbReference>
<reference evidence="2 3" key="1">
    <citation type="submission" date="2016-10" db="EMBL/GenBank/DDBJ databases">
        <authorList>
            <person name="de Groot N.N."/>
        </authorList>
    </citation>
    <scope>NUCLEOTIDE SEQUENCE [LARGE SCALE GENOMIC DNA]</scope>
    <source>
        <strain evidence="2 3">DSM 12272</strain>
    </source>
</reference>
<dbReference type="STRING" id="94869.SAMN04488529_104109"/>
<dbReference type="InterPro" id="IPR010994">
    <property type="entry name" value="RuvA_2-like"/>
</dbReference>
<protein>
    <submittedName>
        <fullName evidence="2">Competence protein ComEA</fullName>
    </submittedName>
</protein>
<name>A0A1H0S0V1_9CLOT</name>
<dbReference type="OrthoDB" id="9790239at2"/>
<evidence type="ECO:0000313" key="2">
    <source>
        <dbReference type="EMBL" id="SDP35422.1"/>
    </source>
</evidence>
<dbReference type="Proteomes" id="UP000198597">
    <property type="component" value="Unassembled WGS sequence"/>
</dbReference>
<dbReference type="EMBL" id="FNJM01000004">
    <property type="protein sequence ID" value="SDP35422.1"/>
    <property type="molecule type" value="Genomic_DNA"/>
</dbReference>
<dbReference type="Pfam" id="PF12836">
    <property type="entry name" value="HHH_3"/>
    <property type="match status" value="1"/>
</dbReference>
<evidence type="ECO:0000313" key="3">
    <source>
        <dbReference type="Proteomes" id="UP000198597"/>
    </source>
</evidence>
<proteinExistence type="predicted"/>
<dbReference type="PANTHER" id="PTHR21180">
    <property type="entry name" value="ENDONUCLEASE/EXONUCLEASE/PHOSPHATASE FAMILY DOMAIN-CONTAINING PROTEIN 1"/>
    <property type="match status" value="1"/>
</dbReference>
<dbReference type="GO" id="GO:0003677">
    <property type="term" value="F:DNA binding"/>
    <property type="evidence" value="ECO:0007669"/>
    <property type="project" value="InterPro"/>
</dbReference>
<dbReference type="InterPro" id="IPR003583">
    <property type="entry name" value="Hlx-hairpin-Hlx_DNA-bd_motif"/>
</dbReference>
<evidence type="ECO:0000259" key="1">
    <source>
        <dbReference type="SMART" id="SM00278"/>
    </source>
</evidence>
<dbReference type="InterPro" id="IPR019554">
    <property type="entry name" value="Soluble_ligand-bd"/>
</dbReference>
<dbReference type="GO" id="GO:0015628">
    <property type="term" value="P:protein secretion by the type II secretion system"/>
    <property type="evidence" value="ECO:0007669"/>
    <property type="project" value="TreeGrafter"/>
</dbReference>
<feature type="domain" description="Helix-hairpin-helix DNA-binding motif class 1" evidence="1">
    <location>
        <begin position="211"/>
        <end position="230"/>
    </location>
</feature>
<dbReference type="SUPFAM" id="SSF142984">
    <property type="entry name" value="Nqo1 middle domain-like"/>
    <property type="match status" value="1"/>
</dbReference>
<dbReference type="GO" id="GO:0006281">
    <property type="term" value="P:DNA repair"/>
    <property type="evidence" value="ECO:0007669"/>
    <property type="project" value="InterPro"/>
</dbReference>
<dbReference type="GO" id="GO:0015627">
    <property type="term" value="C:type II protein secretion system complex"/>
    <property type="evidence" value="ECO:0007669"/>
    <property type="project" value="TreeGrafter"/>
</dbReference>
<organism evidence="2 3">
    <name type="scientific">Clostridium gasigenes</name>
    <dbReference type="NCBI Taxonomy" id="94869"/>
    <lineage>
        <taxon>Bacteria</taxon>
        <taxon>Bacillati</taxon>
        <taxon>Bacillota</taxon>
        <taxon>Clostridia</taxon>
        <taxon>Eubacteriales</taxon>
        <taxon>Clostridiaceae</taxon>
        <taxon>Clostridium</taxon>
    </lineage>
</organism>
<dbReference type="PANTHER" id="PTHR21180:SF32">
    <property type="entry name" value="ENDONUCLEASE_EXONUCLEASE_PHOSPHATASE FAMILY DOMAIN-CONTAINING PROTEIN 1"/>
    <property type="match status" value="1"/>
</dbReference>
<dbReference type="InterPro" id="IPR051675">
    <property type="entry name" value="Endo/Exo/Phosphatase_dom_1"/>
</dbReference>
<dbReference type="InterPro" id="IPR004509">
    <property type="entry name" value="Competence_ComEA_HhH"/>
</dbReference>